<dbReference type="EMBL" id="JAYKXN010000001">
    <property type="protein sequence ID" value="KAK7318309.1"/>
    <property type="molecule type" value="Genomic_DNA"/>
</dbReference>
<reference evidence="1 2" key="1">
    <citation type="submission" date="2024-01" db="EMBL/GenBank/DDBJ databases">
        <title>The genomes of 5 underutilized Papilionoideae crops provide insights into root nodulation and disease resistance.</title>
        <authorList>
            <person name="Yuan L."/>
        </authorList>
    </citation>
    <scope>NUCLEOTIDE SEQUENCE [LARGE SCALE GENOMIC DNA]</scope>
    <source>
        <strain evidence="1">LY-2023</strain>
        <tissue evidence="1">Leaf</tissue>
    </source>
</reference>
<dbReference type="AlphaFoldDB" id="A0AAN9KM54"/>
<name>A0AAN9KM54_CLITE</name>
<organism evidence="1 2">
    <name type="scientific">Clitoria ternatea</name>
    <name type="common">Butterfly pea</name>
    <dbReference type="NCBI Taxonomy" id="43366"/>
    <lineage>
        <taxon>Eukaryota</taxon>
        <taxon>Viridiplantae</taxon>
        <taxon>Streptophyta</taxon>
        <taxon>Embryophyta</taxon>
        <taxon>Tracheophyta</taxon>
        <taxon>Spermatophyta</taxon>
        <taxon>Magnoliopsida</taxon>
        <taxon>eudicotyledons</taxon>
        <taxon>Gunneridae</taxon>
        <taxon>Pentapetalae</taxon>
        <taxon>rosids</taxon>
        <taxon>fabids</taxon>
        <taxon>Fabales</taxon>
        <taxon>Fabaceae</taxon>
        <taxon>Papilionoideae</taxon>
        <taxon>50 kb inversion clade</taxon>
        <taxon>NPAAA clade</taxon>
        <taxon>indigoferoid/millettioid clade</taxon>
        <taxon>Phaseoleae</taxon>
        <taxon>Clitoria</taxon>
    </lineage>
</organism>
<keyword evidence="2" id="KW-1185">Reference proteome</keyword>
<protein>
    <submittedName>
        <fullName evidence="1">Uncharacterized protein</fullName>
    </submittedName>
</protein>
<comment type="caution">
    <text evidence="1">The sequence shown here is derived from an EMBL/GenBank/DDBJ whole genome shotgun (WGS) entry which is preliminary data.</text>
</comment>
<evidence type="ECO:0000313" key="2">
    <source>
        <dbReference type="Proteomes" id="UP001359559"/>
    </source>
</evidence>
<proteinExistence type="predicted"/>
<gene>
    <name evidence="1" type="ORF">RJT34_03008</name>
</gene>
<accession>A0AAN9KM54</accession>
<sequence>MLYSRTPYVHIMDTNYAFVIFGEMGNGIGFPITEILKVQVPFVILGHDAILWKLALAFGSIFGKPLHLKRYVRFFLWLLCCNALPSNAKRRHCGDGLGSLSLVDLSLGVSGYQLAHEFDKFGDWHSPLEATLKLNVDRSCHDLNTKWEQERRDMHGIKG</sequence>
<evidence type="ECO:0000313" key="1">
    <source>
        <dbReference type="EMBL" id="KAK7318309.1"/>
    </source>
</evidence>
<dbReference type="Proteomes" id="UP001359559">
    <property type="component" value="Unassembled WGS sequence"/>
</dbReference>